<proteinExistence type="predicted"/>
<dbReference type="Proteomes" id="UP001153069">
    <property type="component" value="Unassembled WGS sequence"/>
</dbReference>
<evidence type="ECO:0000256" key="1">
    <source>
        <dbReference type="SAM" id="MobiDB-lite"/>
    </source>
</evidence>
<name>A0A9N8DJN3_9STRA</name>
<feature type="region of interest" description="Disordered" evidence="1">
    <location>
        <begin position="90"/>
        <end position="122"/>
    </location>
</feature>
<gene>
    <name evidence="2" type="ORF">SEMRO_164_G073690.1</name>
</gene>
<reference evidence="2" key="1">
    <citation type="submission" date="2020-06" db="EMBL/GenBank/DDBJ databases">
        <authorList>
            <consortium name="Plant Systems Biology data submission"/>
        </authorList>
    </citation>
    <scope>NUCLEOTIDE SEQUENCE</scope>
    <source>
        <strain evidence="2">D6</strain>
    </source>
</reference>
<comment type="caution">
    <text evidence="2">The sequence shown here is derived from an EMBL/GenBank/DDBJ whole genome shotgun (WGS) entry which is preliminary data.</text>
</comment>
<dbReference type="EMBL" id="CAICTM010000163">
    <property type="protein sequence ID" value="CAB9503406.1"/>
    <property type="molecule type" value="Genomic_DNA"/>
</dbReference>
<keyword evidence="3" id="KW-1185">Reference proteome</keyword>
<accession>A0A9N8DJN3</accession>
<organism evidence="2 3">
    <name type="scientific">Seminavis robusta</name>
    <dbReference type="NCBI Taxonomy" id="568900"/>
    <lineage>
        <taxon>Eukaryota</taxon>
        <taxon>Sar</taxon>
        <taxon>Stramenopiles</taxon>
        <taxon>Ochrophyta</taxon>
        <taxon>Bacillariophyta</taxon>
        <taxon>Bacillariophyceae</taxon>
        <taxon>Bacillariophycidae</taxon>
        <taxon>Naviculales</taxon>
        <taxon>Naviculaceae</taxon>
        <taxon>Seminavis</taxon>
    </lineage>
</organism>
<feature type="compositionally biased region" description="Low complexity" evidence="1">
    <location>
        <begin position="99"/>
        <end position="115"/>
    </location>
</feature>
<evidence type="ECO:0000313" key="2">
    <source>
        <dbReference type="EMBL" id="CAB9503406.1"/>
    </source>
</evidence>
<sequence length="278" mass="30341">MPAEVGVQRRRTTTTRRKKFNYNWEATNTNFPNIGGGEFSQEQLQLAGIGLPERNSDRLGAQNIHPGDDGEIDGEEVVVTAPEDSLPDEATVLGRDQQPTGRAGAPASAPRAPCVQTPPPPPTARTGIYYVEDNDGMTTRIGLIPIPELDFQGASRTEFLCMIDLPRGVGKENVTATLDQDLLGLAFEFTEVNGAYDPEIIPVSNGLSYGYCIQTKSAIRGATEKELREGQQGGTLYFSNNVLKKKVHIEFPEISENYLYNTSNGACGRANEIHWLPS</sequence>
<dbReference type="AlphaFoldDB" id="A0A9N8DJN3"/>
<protein>
    <submittedName>
        <fullName evidence="2">Uncharacterized protein</fullName>
    </submittedName>
</protein>
<evidence type="ECO:0000313" key="3">
    <source>
        <dbReference type="Proteomes" id="UP001153069"/>
    </source>
</evidence>